<dbReference type="PANTHER" id="PTHR13192:SF2">
    <property type="entry name" value="METHYLMALONIC ACIDURIA (COBALAMIN DEFICIENCY) CBLD TYPE, WITH HOMOCYSTINURIA"/>
    <property type="match status" value="1"/>
</dbReference>
<reference evidence="1" key="1">
    <citation type="submission" date="2022-11" db="EMBL/GenBank/DDBJ databases">
        <title>Chromosome-level genome of Pogonophryne albipinna.</title>
        <authorList>
            <person name="Jo E."/>
        </authorList>
    </citation>
    <scope>NUCLEOTIDE SEQUENCE</scope>
    <source>
        <strain evidence="1">SGF0006</strain>
        <tissue evidence="1">Muscle</tissue>
    </source>
</reference>
<gene>
    <name evidence="1" type="ORF">JOQ06_000291</name>
</gene>
<keyword evidence="2" id="KW-1185">Reference proteome</keyword>
<dbReference type="Pfam" id="PF10229">
    <property type="entry name" value="MMADHC"/>
    <property type="match status" value="1"/>
</dbReference>
<accession>A0AAD6AF06</accession>
<dbReference type="PANTHER" id="PTHR13192">
    <property type="entry name" value="MY011 PROTEIN"/>
    <property type="match status" value="1"/>
</dbReference>
<dbReference type="Proteomes" id="UP001219934">
    <property type="component" value="Unassembled WGS sequence"/>
</dbReference>
<organism evidence="1 2">
    <name type="scientific">Pogonophryne albipinna</name>
    <dbReference type="NCBI Taxonomy" id="1090488"/>
    <lineage>
        <taxon>Eukaryota</taxon>
        <taxon>Metazoa</taxon>
        <taxon>Chordata</taxon>
        <taxon>Craniata</taxon>
        <taxon>Vertebrata</taxon>
        <taxon>Euteleostomi</taxon>
        <taxon>Actinopterygii</taxon>
        <taxon>Neopterygii</taxon>
        <taxon>Teleostei</taxon>
        <taxon>Neoteleostei</taxon>
        <taxon>Acanthomorphata</taxon>
        <taxon>Eupercaria</taxon>
        <taxon>Perciformes</taxon>
        <taxon>Notothenioidei</taxon>
        <taxon>Pogonophryne</taxon>
    </lineage>
</organism>
<dbReference type="GO" id="GO:0005739">
    <property type="term" value="C:mitochondrion"/>
    <property type="evidence" value="ECO:0007669"/>
    <property type="project" value="TreeGrafter"/>
</dbReference>
<name>A0AAD6AF06_9TELE</name>
<sequence>MWAGAFFALSRWFEASSDRPLWGNDAADASGQSVTAEHGGLYSPLSHPLNLRDPDQFGQPYESSLLGRMPCRMEDISWVTCGEGAVGRLKQDSSSQCCQSKDFSTPRSGLWCKNFPPAGNRRVQSLIQNKMWGLAKTAGHQVLAALRVGRTRTFSAASSDEPYISSSHTDSGPRTVWPDESMGPFGPQDQRFQLPGNSGFDCHLEGMGHQKKLKTPVHRTVPDVLTAPSCTERHQFILAQFVNEFQGNLGGIDTRVNKAEQYFHQTDTDCAISSCPELLRKDLELMFPSAPTASITVVTVTQSNSRCEEAAEQDREQQLNKFVSGAKEMCFALWTAGYWADFIDPTTGEAFFASPSSQTKLRTEEELRDLGFHIEVSGSCTVIRHILRGTSLFVGTVFTNAPAHSAAIARLQGL</sequence>
<evidence type="ECO:0000313" key="2">
    <source>
        <dbReference type="Proteomes" id="UP001219934"/>
    </source>
</evidence>
<dbReference type="EMBL" id="JAPTMU010000023">
    <property type="protein sequence ID" value="KAJ4924049.1"/>
    <property type="molecule type" value="Genomic_DNA"/>
</dbReference>
<comment type="caution">
    <text evidence="1">The sequence shown here is derived from an EMBL/GenBank/DDBJ whole genome shotgun (WGS) entry which is preliminary data.</text>
</comment>
<dbReference type="GO" id="GO:0009235">
    <property type="term" value="P:cobalamin metabolic process"/>
    <property type="evidence" value="ECO:0007669"/>
    <property type="project" value="InterPro"/>
</dbReference>
<dbReference type="InterPro" id="IPR019362">
    <property type="entry name" value="MMADHC"/>
</dbReference>
<evidence type="ECO:0000313" key="1">
    <source>
        <dbReference type="EMBL" id="KAJ4924049.1"/>
    </source>
</evidence>
<proteinExistence type="predicted"/>
<protein>
    <submittedName>
        <fullName evidence="1">Uncharacterized protein</fullName>
    </submittedName>
</protein>
<dbReference type="AlphaFoldDB" id="A0AAD6AF06"/>